<dbReference type="PANTHER" id="PTHR42985">
    <property type="entry name" value="SODIUM-COUPLED MONOCARBOXYLATE TRANSPORTER"/>
    <property type="match status" value="1"/>
</dbReference>
<comment type="subcellular location">
    <subcellularLocation>
        <location evidence="1">Cell membrane</location>
        <topology evidence="1">Multi-pass membrane protein</topology>
    </subcellularLocation>
</comment>
<dbReference type="InterPro" id="IPR051163">
    <property type="entry name" value="Sodium:Solute_Symporter_SSF"/>
</dbReference>
<feature type="transmembrane region" description="Helical" evidence="11">
    <location>
        <begin position="788"/>
        <end position="807"/>
    </location>
</feature>
<evidence type="ECO:0000256" key="12">
    <source>
        <dbReference type="SAM" id="SignalP"/>
    </source>
</evidence>
<dbReference type="GO" id="GO:0005886">
    <property type="term" value="C:plasma membrane"/>
    <property type="evidence" value="ECO:0007669"/>
    <property type="project" value="UniProtKB-SubCell"/>
</dbReference>
<dbReference type="InterPro" id="IPR038377">
    <property type="entry name" value="Na/Glc_symporter_sf"/>
</dbReference>
<dbReference type="AlphaFoldDB" id="A0A9D9HEQ1"/>
<feature type="transmembrane region" description="Helical" evidence="11">
    <location>
        <begin position="653"/>
        <end position="678"/>
    </location>
</feature>
<dbReference type="Gene3D" id="2.120.10.80">
    <property type="entry name" value="Kelch-type beta propeller"/>
    <property type="match status" value="2"/>
</dbReference>
<feature type="transmembrane region" description="Helical" evidence="11">
    <location>
        <begin position="814"/>
        <end position="833"/>
    </location>
</feature>
<keyword evidence="4" id="KW-1003">Cell membrane</keyword>
<evidence type="ECO:0000256" key="8">
    <source>
        <dbReference type="ARBA" id="ARBA00023065"/>
    </source>
</evidence>
<dbReference type="InterPro" id="IPR001734">
    <property type="entry name" value="Na/solute_symporter"/>
</dbReference>
<dbReference type="InterPro" id="IPR015915">
    <property type="entry name" value="Kelch-typ_b-propeller"/>
</dbReference>
<evidence type="ECO:0000256" key="1">
    <source>
        <dbReference type="ARBA" id="ARBA00004651"/>
    </source>
</evidence>
<keyword evidence="8" id="KW-0406">Ion transport</keyword>
<feature type="transmembrane region" description="Helical" evidence="11">
    <location>
        <begin position="698"/>
        <end position="720"/>
    </location>
</feature>
<dbReference type="PANTHER" id="PTHR42985:SF40">
    <property type="entry name" value="LD47995P-RELATED"/>
    <property type="match status" value="1"/>
</dbReference>
<dbReference type="NCBIfam" id="TIGR00813">
    <property type="entry name" value="sss"/>
    <property type="match status" value="1"/>
</dbReference>
<dbReference type="CDD" id="cd11495">
    <property type="entry name" value="SLC5sbd_NIS-like_u3"/>
    <property type="match status" value="1"/>
</dbReference>
<dbReference type="EMBL" id="JADIMQ010000035">
    <property type="protein sequence ID" value="MBO8448109.1"/>
    <property type="molecule type" value="Genomic_DNA"/>
</dbReference>
<keyword evidence="9 11" id="KW-0472">Membrane</keyword>
<dbReference type="InterPro" id="IPR011043">
    <property type="entry name" value="Gal_Oxase/kelch_b-propeller"/>
</dbReference>
<evidence type="ECO:0000256" key="11">
    <source>
        <dbReference type="SAM" id="Phobius"/>
    </source>
</evidence>
<evidence type="ECO:0000256" key="4">
    <source>
        <dbReference type="ARBA" id="ARBA00022475"/>
    </source>
</evidence>
<dbReference type="Gene3D" id="1.20.1730.10">
    <property type="entry name" value="Sodium/glucose cotransporter"/>
    <property type="match status" value="1"/>
</dbReference>
<dbReference type="PROSITE" id="PS50283">
    <property type="entry name" value="NA_SOLUT_SYMP_3"/>
    <property type="match status" value="1"/>
</dbReference>
<feature type="transmembrane region" description="Helical" evidence="11">
    <location>
        <begin position="614"/>
        <end position="632"/>
    </location>
</feature>
<feature type="signal peptide" evidence="12">
    <location>
        <begin position="1"/>
        <end position="25"/>
    </location>
</feature>
<dbReference type="Proteomes" id="UP000810252">
    <property type="component" value="Unassembled WGS sequence"/>
</dbReference>
<feature type="transmembrane region" description="Helical" evidence="11">
    <location>
        <begin position="755"/>
        <end position="776"/>
    </location>
</feature>
<feature type="transmembrane region" description="Helical" evidence="11">
    <location>
        <begin position="500"/>
        <end position="521"/>
    </location>
</feature>
<dbReference type="GO" id="GO:0006814">
    <property type="term" value="P:sodium ion transport"/>
    <property type="evidence" value="ECO:0007669"/>
    <property type="project" value="UniProtKB-KW"/>
</dbReference>
<evidence type="ECO:0000256" key="3">
    <source>
        <dbReference type="ARBA" id="ARBA00022448"/>
    </source>
</evidence>
<reference evidence="13" key="1">
    <citation type="submission" date="2020-10" db="EMBL/GenBank/DDBJ databases">
        <authorList>
            <person name="Gilroy R."/>
        </authorList>
    </citation>
    <scope>NUCLEOTIDE SEQUENCE</scope>
    <source>
        <strain evidence="13">20514</strain>
    </source>
</reference>
<evidence type="ECO:0000256" key="9">
    <source>
        <dbReference type="ARBA" id="ARBA00023136"/>
    </source>
</evidence>
<feature type="chain" id="PRO_5038343760" evidence="12">
    <location>
        <begin position="26"/>
        <end position="863"/>
    </location>
</feature>
<evidence type="ECO:0000256" key="5">
    <source>
        <dbReference type="ARBA" id="ARBA00022692"/>
    </source>
</evidence>
<feature type="transmembrane region" description="Helical" evidence="11">
    <location>
        <begin position="388"/>
        <end position="408"/>
    </location>
</feature>
<keyword evidence="3" id="KW-0813">Transport</keyword>
<evidence type="ECO:0000313" key="14">
    <source>
        <dbReference type="Proteomes" id="UP000810252"/>
    </source>
</evidence>
<evidence type="ECO:0000256" key="10">
    <source>
        <dbReference type="ARBA" id="ARBA00023201"/>
    </source>
</evidence>
<feature type="transmembrane region" description="Helical" evidence="11">
    <location>
        <begin position="563"/>
        <end position="582"/>
    </location>
</feature>
<dbReference type="SUPFAM" id="SSF50965">
    <property type="entry name" value="Galactose oxidase, central domain"/>
    <property type="match status" value="1"/>
</dbReference>
<reference evidence="13" key="2">
    <citation type="journal article" date="2021" name="PeerJ">
        <title>Extensive microbial diversity within the chicken gut microbiome revealed by metagenomics and culture.</title>
        <authorList>
            <person name="Gilroy R."/>
            <person name="Ravi A."/>
            <person name="Getino M."/>
            <person name="Pursley I."/>
            <person name="Horton D.L."/>
            <person name="Alikhan N.F."/>
            <person name="Baker D."/>
            <person name="Gharbi K."/>
            <person name="Hall N."/>
            <person name="Watson M."/>
            <person name="Adriaenssens E.M."/>
            <person name="Foster-Nyarko E."/>
            <person name="Jarju S."/>
            <person name="Secka A."/>
            <person name="Antonio M."/>
            <person name="Oren A."/>
            <person name="Chaudhuri R.R."/>
            <person name="La Ragione R."/>
            <person name="Hildebrand F."/>
            <person name="Pallen M.J."/>
        </authorList>
    </citation>
    <scope>NUCLEOTIDE SEQUENCE</scope>
    <source>
        <strain evidence="13">20514</strain>
    </source>
</reference>
<comment type="caution">
    <text evidence="13">The sequence shown here is derived from an EMBL/GenBank/DDBJ whole genome shotgun (WGS) entry which is preliminary data.</text>
</comment>
<keyword evidence="10" id="KW-0739">Sodium transport</keyword>
<dbReference type="GO" id="GO:0015293">
    <property type="term" value="F:symporter activity"/>
    <property type="evidence" value="ECO:0007669"/>
    <property type="project" value="TreeGrafter"/>
</dbReference>
<name>A0A9D9HEQ1_9BACT</name>
<keyword evidence="5 11" id="KW-0812">Transmembrane</keyword>
<evidence type="ECO:0000256" key="2">
    <source>
        <dbReference type="ARBA" id="ARBA00006434"/>
    </source>
</evidence>
<accession>A0A9D9HEQ1</accession>
<protein>
    <submittedName>
        <fullName evidence="13">Sodium/solute symporter</fullName>
    </submittedName>
</protein>
<gene>
    <name evidence="13" type="ORF">IAC29_02415</name>
</gene>
<evidence type="ECO:0000256" key="6">
    <source>
        <dbReference type="ARBA" id="ARBA00022989"/>
    </source>
</evidence>
<sequence length="863" mass="93223">MKFIQGKVSAVLAAGLLAVALPLGAATDCRVEKIGSMPLPPSGHTGTAGAFVGAVDNRLIVAGGSDFPGLKPWQDGEKVYYDDIYVLTGGESGWESEKSGTKLPVPLAGGCAVSDGKALYCFGGSNANGTNNVVYTVRYSGNTLQVDSVSVLPDGFIPASAVLYKTVVYVHGTMGGSNALFRYSISSGKWHTAAPCPDRPLSEGCPFVYQHNGREDAFYLIGGRGRDGEGLYLSSSVWEYLPVHDRWSRRTDIMIDGKETPLMYSCAVPYGSAHIVVIGGDDGAGFLFRDSLSRQIAACGDTAVRDSLKSELTDAFVSHQGFCNRIFAYHTITDTWIQAGEAGFPLPAVTTAVLMGDDIIIPSGEIRPGVRSGDILELSITDEVRFGWINYAVIILYLLGMMGVGFYFSRKAKTTDQFFKGGSKIPWWAAGISIFATALSAITFLSIPAKAYMADWGMFIFNMGILIIVPIVIHFYLPFFRKLNVASAYEYLEQRFSAPVRYLASLFFCLFMFARVAIVLFLPSLALNAVTGLDVYLCILLMGIVTLAYCTMGGIEAVIWGDVIQGIILVGGAIISLVWLFSGVDGGLGTVMEVAIDEHKFNILDFSFDWTKPVFWVTLLGGIANQLLTYTSDQSVVQRYITVKDTAGTKKGLWLNGILSVPIALIFFSIGTGLFVFFRQNPEMLNIGMSNTDSIFPHYIMCGLPVGIAGLLIAAIFAAAMSTLSANINSTSTVMTEDFYAKLKKNATDKGKMRFARWTGIAIGTFGIVMAVLLATFDIASLWDQFNFFLGLLTSGLGGLFMMGIFTKRIGTRSALTGFACSIVVLLLCNGYSHVSVVLYGFIGLVSCFVTGWLSSFLYGYGK</sequence>
<comment type="similarity">
    <text evidence="2">Belongs to the sodium:solute symporter (SSF) (TC 2.A.21) family.</text>
</comment>
<keyword evidence="7" id="KW-0915">Sodium</keyword>
<evidence type="ECO:0000256" key="7">
    <source>
        <dbReference type="ARBA" id="ARBA00023053"/>
    </source>
</evidence>
<feature type="transmembrane region" description="Helical" evidence="11">
    <location>
        <begin position="533"/>
        <end position="551"/>
    </location>
</feature>
<keyword evidence="12" id="KW-0732">Signal</keyword>
<keyword evidence="6 11" id="KW-1133">Transmembrane helix</keyword>
<feature type="transmembrane region" description="Helical" evidence="11">
    <location>
        <begin position="459"/>
        <end position="479"/>
    </location>
</feature>
<feature type="transmembrane region" description="Helical" evidence="11">
    <location>
        <begin position="428"/>
        <end position="447"/>
    </location>
</feature>
<evidence type="ECO:0000313" key="13">
    <source>
        <dbReference type="EMBL" id="MBO8448109.1"/>
    </source>
</evidence>
<feature type="transmembrane region" description="Helical" evidence="11">
    <location>
        <begin position="839"/>
        <end position="861"/>
    </location>
</feature>
<proteinExistence type="inferred from homology"/>
<organism evidence="13 14">
    <name type="scientific">Candidatus Cryptobacteroides merdigallinarum</name>
    <dbReference type="NCBI Taxonomy" id="2840770"/>
    <lineage>
        <taxon>Bacteria</taxon>
        <taxon>Pseudomonadati</taxon>
        <taxon>Bacteroidota</taxon>
        <taxon>Bacteroidia</taxon>
        <taxon>Bacteroidales</taxon>
        <taxon>Candidatus Cryptobacteroides</taxon>
    </lineage>
</organism>
<dbReference type="Pfam" id="PF00474">
    <property type="entry name" value="SSF"/>
    <property type="match status" value="1"/>
</dbReference>